<dbReference type="Pfam" id="PF01149">
    <property type="entry name" value="Fapy_DNA_glyco"/>
    <property type="match status" value="1"/>
</dbReference>
<evidence type="ECO:0000256" key="9">
    <source>
        <dbReference type="ARBA" id="ARBA00023204"/>
    </source>
</evidence>
<dbReference type="CDD" id="cd08971">
    <property type="entry name" value="AcNei2_N"/>
    <property type="match status" value="1"/>
</dbReference>
<dbReference type="SUPFAM" id="SSF81624">
    <property type="entry name" value="N-terminal domain of MutM-like DNA repair proteins"/>
    <property type="match status" value="1"/>
</dbReference>
<dbReference type="PROSITE" id="PS51068">
    <property type="entry name" value="FPG_CAT"/>
    <property type="match status" value="1"/>
</dbReference>
<keyword evidence="9" id="KW-0234">DNA repair</keyword>
<dbReference type="GO" id="GO:0008270">
    <property type="term" value="F:zinc ion binding"/>
    <property type="evidence" value="ECO:0007669"/>
    <property type="project" value="UniProtKB-KW"/>
</dbReference>
<feature type="domain" description="FPG-type" evidence="14">
    <location>
        <begin position="225"/>
        <end position="264"/>
    </location>
</feature>
<evidence type="ECO:0000256" key="8">
    <source>
        <dbReference type="ARBA" id="ARBA00023125"/>
    </source>
</evidence>
<keyword evidence="3" id="KW-0479">Metal-binding</keyword>
<dbReference type="SUPFAM" id="SSF46946">
    <property type="entry name" value="S13-like H2TH domain"/>
    <property type="match status" value="1"/>
</dbReference>
<dbReference type="RefSeq" id="WP_039395579.1">
    <property type="nucleotide sequence ID" value="NZ_JTDK01000002.1"/>
</dbReference>
<accession>A0A0B2ACT6</accession>
<dbReference type="InterPro" id="IPR000214">
    <property type="entry name" value="Znf_DNA_glyclase/AP_lyase"/>
</dbReference>
<keyword evidence="10" id="KW-0456">Lyase</keyword>
<dbReference type="Gene3D" id="3.20.190.10">
    <property type="entry name" value="MutM-like, N-terminal"/>
    <property type="match status" value="1"/>
</dbReference>
<evidence type="ECO:0000313" key="16">
    <source>
        <dbReference type="EMBL" id="KHK99578.1"/>
    </source>
</evidence>
<evidence type="ECO:0000256" key="1">
    <source>
        <dbReference type="ARBA" id="ARBA00009409"/>
    </source>
</evidence>
<comment type="similarity">
    <text evidence="1">Belongs to the FPG family.</text>
</comment>
<evidence type="ECO:0000256" key="3">
    <source>
        <dbReference type="ARBA" id="ARBA00022723"/>
    </source>
</evidence>
<proteinExistence type="inferred from homology"/>
<evidence type="ECO:0000256" key="2">
    <source>
        <dbReference type="ARBA" id="ARBA00012720"/>
    </source>
</evidence>
<evidence type="ECO:0000256" key="6">
    <source>
        <dbReference type="ARBA" id="ARBA00022801"/>
    </source>
</evidence>
<dbReference type="PANTHER" id="PTHR42697:SF1">
    <property type="entry name" value="ENDONUCLEASE 8"/>
    <property type="match status" value="1"/>
</dbReference>
<name>A0A0B2ACT6_9MICO</name>
<dbReference type="PANTHER" id="PTHR42697">
    <property type="entry name" value="ENDONUCLEASE 8"/>
    <property type="match status" value="1"/>
</dbReference>
<dbReference type="STRING" id="1348253.LK09_02920"/>
<dbReference type="OrthoDB" id="9800855at2"/>
<keyword evidence="7" id="KW-0862">Zinc</keyword>
<dbReference type="SMART" id="SM00898">
    <property type="entry name" value="Fapy_DNA_glyco"/>
    <property type="match status" value="1"/>
</dbReference>
<dbReference type="EMBL" id="JTDK01000002">
    <property type="protein sequence ID" value="KHK99578.1"/>
    <property type="molecule type" value="Genomic_DNA"/>
</dbReference>
<dbReference type="SUPFAM" id="SSF57716">
    <property type="entry name" value="Glucocorticoid receptor-like (DNA-binding domain)"/>
    <property type="match status" value="1"/>
</dbReference>
<dbReference type="PROSITE" id="PS51066">
    <property type="entry name" value="ZF_FPG_2"/>
    <property type="match status" value="1"/>
</dbReference>
<evidence type="ECO:0000256" key="10">
    <source>
        <dbReference type="ARBA" id="ARBA00023239"/>
    </source>
</evidence>
<reference evidence="16 17" key="1">
    <citation type="submission" date="2014-11" db="EMBL/GenBank/DDBJ databases">
        <title>Genome sequence of Microbacterium mangrovi MUSC 115(T).</title>
        <authorList>
            <person name="Lee L.-H."/>
        </authorList>
    </citation>
    <scope>NUCLEOTIDE SEQUENCE [LARGE SCALE GENOMIC DNA]</scope>
    <source>
        <strain evidence="16 17">MUSC 115</strain>
    </source>
</reference>
<dbReference type="GO" id="GO:0140078">
    <property type="term" value="F:class I DNA-(apurinic or apyrimidinic site) endonuclease activity"/>
    <property type="evidence" value="ECO:0007669"/>
    <property type="project" value="UniProtKB-EC"/>
</dbReference>
<protein>
    <recommendedName>
        <fullName evidence="2">DNA-(apurinic or apyrimidinic site) lyase</fullName>
        <ecNumber evidence="2">4.2.99.18</ecNumber>
    </recommendedName>
</protein>
<organism evidence="16 17">
    <name type="scientific">Microbacterium mangrovi</name>
    <dbReference type="NCBI Taxonomy" id="1348253"/>
    <lineage>
        <taxon>Bacteria</taxon>
        <taxon>Bacillati</taxon>
        <taxon>Actinomycetota</taxon>
        <taxon>Actinomycetes</taxon>
        <taxon>Micrococcales</taxon>
        <taxon>Microbacteriaceae</taxon>
        <taxon>Microbacterium</taxon>
    </lineage>
</organism>
<dbReference type="SMART" id="SM01232">
    <property type="entry name" value="H2TH"/>
    <property type="match status" value="1"/>
</dbReference>
<evidence type="ECO:0000256" key="12">
    <source>
        <dbReference type="ARBA" id="ARBA00023295"/>
    </source>
</evidence>
<keyword evidence="12" id="KW-0326">Glycosidase</keyword>
<dbReference type="GO" id="GO:0000703">
    <property type="term" value="F:oxidized pyrimidine nucleobase lesion DNA N-glycosylase activity"/>
    <property type="evidence" value="ECO:0007669"/>
    <property type="project" value="TreeGrafter"/>
</dbReference>
<dbReference type="InterPro" id="IPR015886">
    <property type="entry name" value="H2TH_FPG"/>
</dbReference>
<dbReference type="InterPro" id="IPR010979">
    <property type="entry name" value="Ribosomal_uS13-like_H2TH"/>
</dbReference>
<keyword evidence="5 13" id="KW-0863">Zinc-finger</keyword>
<evidence type="ECO:0000256" key="5">
    <source>
        <dbReference type="ARBA" id="ARBA00022771"/>
    </source>
</evidence>
<feature type="domain" description="Formamidopyrimidine-DNA glycosylase catalytic" evidence="15">
    <location>
        <begin position="2"/>
        <end position="91"/>
    </location>
</feature>
<keyword evidence="6" id="KW-0378">Hydrolase</keyword>
<dbReference type="Proteomes" id="UP000031030">
    <property type="component" value="Unassembled WGS sequence"/>
</dbReference>
<dbReference type="Pfam" id="PF06831">
    <property type="entry name" value="H2TH"/>
    <property type="match status" value="1"/>
</dbReference>
<evidence type="ECO:0000259" key="14">
    <source>
        <dbReference type="PROSITE" id="PS51066"/>
    </source>
</evidence>
<dbReference type="Gene3D" id="1.10.8.50">
    <property type="match status" value="1"/>
</dbReference>
<dbReference type="GO" id="GO:0006284">
    <property type="term" value="P:base-excision repair"/>
    <property type="evidence" value="ECO:0007669"/>
    <property type="project" value="InterPro"/>
</dbReference>
<dbReference type="GO" id="GO:0003684">
    <property type="term" value="F:damaged DNA binding"/>
    <property type="evidence" value="ECO:0007669"/>
    <property type="project" value="InterPro"/>
</dbReference>
<dbReference type="InterPro" id="IPR035937">
    <property type="entry name" value="FPG_N"/>
</dbReference>
<dbReference type="InterPro" id="IPR012319">
    <property type="entry name" value="FPG_cat"/>
</dbReference>
<keyword evidence="8" id="KW-0238">DNA-binding</keyword>
<comment type="caution">
    <text evidence="16">The sequence shown here is derived from an EMBL/GenBank/DDBJ whole genome shotgun (WGS) entry which is preliminary data.</text>
</comment>
<sequence>MPEGDTVWRAAQRLDRALRGGVITRFELRVPQAATADLTGETVLSSTARGKHLLLRTSGGSILHTHLKMEGEWLVFRPGARWPRQAFRARAVVATAKAEAVGFDLGLVELLPGTPEHPADAASAVGYLGPDPLNDDPFDAAAAAEALQRDPRAVHVALQDQRTVAGFGNEYANELLFLRGLHPETPATEVDAAKLIALGARTIRANRDRPIRSFTGETRHGRTDWVYGRARQPCRRCGTLIETGSLGADPTRERIVFWCPRCQPAR</sequence>
<evidence type="ECO:0000256" key="4">
    <source>
        <dbReference type="ARBA" id="ARBA00022763"/>
    </source>
</evidence>
<dbReference type="EC" id="4.2.99.18" evidence="2"/>
<keyword evidence="11" id="KW-0511">Multifunctional enzyme</keyword>
<evidence type="ECO:0000256" key="13">
    <source>
        <dbReference type="PROSITE-ProRule" id="PRU00391"/>
    </source>
</evidence>
<evidence type="ECO:0000256" key="11">
    <source>
        <dbReference type="ARBA" id="ARBA00023268"/>
    </source>
</evidence>
<keyword evidence="4" id="KW-0227">DNA damage</keyword>
<evidence type="ECO:0000313" key="17">
    <source>
        <dbReference type="Proteomes" id="UP000031030"/>
    </source>
</evidence>
<keyword evidence="17" id="KW-1185">Reference proteome</keyword>
<dbReference type="AlphaFoldDB" id="A0A0B2ACT6"/>
<gene>
    <name evidence="16" type="ORF">LK09_02920</name>
</gene>
<evidence type="ECO:0000256" key="7">
    <source>
        <dbReference type="ARBA" id="ARBA00022833"/>
    </source>
</evidence>
<evidence type="ECO:0000259" key="15">
    <source>
        <dbReference type="PROSITE" id="PS51068"/>
    </source>
</evidence>
<dbReference type="InterPro" id="IPR044090">
    <property type="entry name" value="Nei2_N"/>
</dbReference>